<dbReference type="EMBL" id="CAEZYR010000080">
    <property type="protein sequence ID" value="CAB4755086.1"/>
    <property type="molecule type" value="Genomic_DNA"/>
</dbReference>
<sequence length="139" mass="14547">MVTNNPAPNNPARINISSGSPFEPVMGFCRAVAVGDRVFVSGSAPIWPDGSVNPDPEAQATRCIDIIEAALVEAGATLADVVRTRVYLTDVAVFEAVARGHGARFADIRPANTTVVVSALLNPAWHVEIEAEAVIGARA</sequence>
<name>A0A6J6U6C5_9ZZZZ</name>
<dbReference type="Pfam" id="PF01042">
    <property type="entry name" value="Ribonuc_L-PSP"/>
    <property type="match status" value="1"/>
</dbReference>
<dbReference type="SUPFAM" id="SSF55298">
    <property type="entry name" value="YjgF-like"/>
    <property type="match status" value="1"/>
</dbReference>
<reference evidence="1" key="1">
    <citation type="submission" date="2020-05" db="EMBL/GenBank/DDBJ databases">
        <authorList>
            <person name="Chiriac C."/>
            <person name="Salcher M."/>
            <person name="Ghai R."/>
            <person name="Kavagutti S V."/>
        </authorList>
    </citation>
    <scope>NUCLEOTIDE SEQUENCE</scope>
</reference>
<dbReference type="AlphaFoldDB" id="A0A6J6U6C5"/>
<dbReference type="CDD" id="cd06154">
    <property type="entry name" value="YjgF_YER057c_UK114_like_6"/>
    <property type="match status" value="1"/>
</dbReference>
<gene>
    <name evidence="1" type="ORF">UFOPK2754_02043</name>
    <name evidence="2" type="ORF">UFOPK3139_02423</name>
</gene>
<evidence type="ECO:0000313" key="1">
    <source>
        <dbReference type="EMBL" id="CAB4755086.1"/>
    </source>
</evidence>
<dbReference type="EMBL" id="CAFABA010000123">
    <property type="protein sequence ID" value="CAB4835355.1"/>
    <property type="molecule type" value="Genomic_DNA"/>
</dbReference>
<protein>
    <submittedName>
        <fullName evidence="1">Unannotated protein</fullName>
    </submittedName>
</protein>
<dbReference type="PANTHER" id="PTHR43857:SF1">
    <property type="entry name" value="YJGH FAMILY PROTEIN"/>
    <property type="match status" value="1"/>
</dbReference>
<dbReference type="Gene3D" id="3.30.1330.40">
    <property type="entry name" value="RutC-like"/>
    <property type="match status" value="1"/>
</dbReference>
<proteinExistence type="predicted"/>
<evidence type="ECO:0000313" key="2">
    <source>
        <dbReference type="EMBL" id="CAB4835355.1"/>
    </source>
</evidence>
<dbReference type="InterPro" id="IPR035959">
    <property type="entry name" value="RutC-like_sf"/>
</dbReference>
<dbReference type="InterPro" id="IPR006175">
    <property type="entry name" value="YjgF/YER057c/UK114"/>
</dbReference>
<dbReference type="PANTHER" id="PTHR43857">
    <property type="entry name" value="BLR7761 PROTEIN"/>
    <property type="match status" value="1"/>
</dbReference>
<accession>A0A6J6U6C5</accession>
<organism evidence="1">
    <name type="scientific">freshwater metagenome</name>
    <dbReference type="NCBI Taxonomy" id="449393"/>
    <lineage>
        <taxon>unclassified sequences</taxon>
        <taxon>metagenomes</taxon>
        <taxon>ecological metagenomes</taxon>
    </lineage>
</organism>